<gene>
    <name evidence="3" type="primary">Erich4</name>
</gene>
<reference evidence="3" key="1">
    <citation type="submission" date="2025-08" db="UniProtKB">
        <authorList>
            <consortium name="RefSeq"/>
        </authorList>
    </citation>
    <scope>IDENTIFICATION</scope>
</reference>
<dbReference type="PANTHER" id="PTHR36879">
    <property type="entry name" value="GLUTAMATE-RICH PROTEIN 4"/>
    <property type="match status" value="1"/>
</dbReference>
<evidence type="ECO:0000313" key="2">
    <source>
        <dbReference type="Proteomes" id="UP000515203"/>
    </source>
</evidence>
<name>A0A6P3FYW9_OCTDE</name>
<proteinExistence type="predicted"/>
<dbReference type="CTD" id="100170765"/>
<accession>A0A6P3FYW9</accession>
<dbReference type="OrthoDB" id="9838132at2759"/>
<sequence length="133" mass="14687">MELWKQLKQAGLEPPGLGPPPRALRAAPPEESPDQTLMSTGVSLGGASESLLWIWQELGNLRRVDVQLLGQLCSLGLEMGALREELVTILEEEQVESSDFEEEEEEEAQEKQEEEHSGPSGPAPRLPDFEITI</sequence>
<dbReference type="AlphaFoldDB" id="A0A6P3FYW9"/>
<feature type="region of interest" description="Disordered" evidence="1">
    <location>
        <begin position="93"/>
        <end position="133"/>
    </location>
</feature>
<protein>
    <submittedName>
        <fullName evidence="3">Glutamate-rich protein 4</fullName>
    </submittedName>
</protein>
<feature type="compositionally biased region" description="Acidic residues" evidence="1">
    <location>
        <begin position="93"/>
        <end position="108"/>
    </location>
</feature>
<evidence type="ECO:0000313" key="3">
    <source>
        <dbReference type="RefSeq" id="XP_004648524.1"/>
    </source>
</evidence>
<organism evidence="2 3">
    <name type="scientific">Octodon degus</name>
    <name type="common">Degu</name>
    <name type="synonym">Sciurus degus</name>
    <dbReference type="NCBI Taxonomy" id="10160"/>
    <lineage>
        <taxon>Eukaryota</taxon>
        <taxon>Metazoa</taxon>
        <taxon>Chordata</taxon>
        <taxon>Craniata</taxon>
        <taxon>Vertebrata</taxon>
        <taxon>Euteleostomi</taxon>
        <taxon>Mammalia</taxon>
        <taxon>Eutheria</taxon>
        <taxon>Euarchontoglires</taxon>
        <taxon>Glires</taxon>
        <taxon>Rodentia</taxon>
        <taxon>Hystricomorpha</taxon>
        <taxon>Octodontidae</taxon>
        <taxon>Octodon</taxon>
    </lineage>
</organism>
<dbReference type="InParanoid" id="A0A6P3FYW9"/>
<evidence type="ECO:0000256" key="1">
    <source>
        <dbReference type="SAM" id="MobiDB-lite"/>
    </source>
</evidence>
<feature type="region of interest" description="Disordered" evidence="1">
    <location>
        <begin position="1"/>
        <end position="42"/>
    </location>
</feature>
<dbReference type="RefSeq" id="XP_004648524.1">
    <property type="nucleotide sequence ID" value="XM_004648467.2"/>
</dbReference>
<dbReference type="Proteomes" id="UP000515203">
    <property type="component" value="Unplaced"/>
</dbReference>
<dbReference type="Pfam" id="PF15039">
    <property type="entry name" value="DUF4530"/>
    <property type="match status" value="1"/>
</dbReference>
<keyword evidence="2" id="KW-1185">Reference proteome</keyword>
<dbReference type="PANTHER" id="PTHR36879:SF1">
    <property type="entry name" value="GLUTAMATE-RICH PROTEIN 4"/>
    <property type="match status" value="1"/>
</dbReference>
<dbReference type="InterPro" id="IPR029202">
    <property type="entry name" value="DUF4530"/>
</dbReference>
<dbReference type="GeneID" id="101574519"/>